<reference evidence="3" key="1">
    <citation type="journal article" date="2006" name="PLoS Biol.">
        <title>Macronuclear genome sequence of the ciliate Tetrahymena thermophila, a model eukaryote.</title>
        <authorList>
            <person name="Eisen J.A."/>
            <person name="Coyne R.S."/>
            <person name="Wu M."/>
            <person name="Wu D."/>
            <person name="Thiagarajan M."/>
            <person name="Wortman J.R."/>
            <person name="Badger J.H."/>
            <person name="Ren Q."/>
            <person name="Amedeo P."/>
            <person name="Jones K.M."/>
            <person name="Tallon L.J."/>
            <person name="Delcher A.L."/>
            <person name="Salzberg S.L."/>
            <person name="Silva J.C."/>
            <person name="Haas B.J."/>
            <person name="Majoros W.H."/>
            <person name="Farzad M."/>
            <person name="Carlton J.M."/>
            <person name="Smith R.K. Jr."/>
            <person name="Garg J."/>
            <person name="Pearlman R.E."/>
            <person name="Karrer K.M."/>
            <person name="Sun L."/>
            <person name="Manning G."/>
            <person name="Elde N.C."/>
            <person name="Turkewitz A.P."/>
            <person name="Asai D.J."/>
            <person name="Wilkes D.E."/>
            <person name="Wang Y."/>
            <person name="Cai H."/>
            <person name="Collins K."/>
            <person name="Stewart B.A."/>
            <person name="Lee S.R."/>
            <person name="Wilamowska K."/>
            <person name="Weinberg Z."/>
            <person name="Ruzzo W.L."/>
            <person name="Wloga D."/>
            <person name="Gaertig J."/>
            <person name="Frankel J."/>
            <person name="Tsao C.-C."/>
            <person name="Gorovsky M.A."/>
            <person name="Keeling P.J."/>
            <person name="Waller R.F."/>
            <person name="Patron N.J."/>
            <person name="Cherry J.M."/>
            <person name="Stover N.A."/>
            <person name="Krieger C.J."/>
            <person name="del Toro C."/>
            <person name="Ryder H.F."/>
            <person name="Williamson S.C."/>
            <person name="Barbeau R.A."/>
            <person name="Hamilton E.P."/>
            <person name="Orias E."/>
        </authorList>
    </citation>
    <scope>NUCLEOTIDE SEQUENCE [LARGE SCALE GENOMIC DNA]</scope>
    <source>
        <strain evidence="3">SB210</strain>
    </source>
</reference>
<dbReference type="RefSeq" id="XP_001018436.2">
    <property type="nucleotide sequence ID" value="XM_001018436.2"/>
</dbReference>
<dbReference type="InParanoid" id="I7LVG6"/>
<accession>I7LVG6</accession>
<evidence type="ECO:0000256" key="1">
    <source>
        <dbReference type="SAM" id="MobiDB-lite"/>
    </source>
</evidence>
<protein>
    <submittedName>
        <fullName evidence="2">Uncharacterized protein</fullName>
    </submittedName>
</protein>
<dbReference type="EMBL" id="GG662654">
    <property type="protein sequence ID" value="EAR98191.2"/>
    <property type="molecule type" value="Genomic_DNA"/>
</dbReference>
<feature type="compositionally biased region" description="Basic residues" evidence="1">
    <location>
        <begin position="11"/>
        <end position="22"/>
    </location>
</feature>
<dbReference type="KEGG" id="tet:TTHERM_00343910"/>
<evidence type="ECO:0000313" key="3">
    <source>
        <dbReference type="Proteomes" id="UP000009168"/>
    </source>
</evidence>
<dbReference type="GeneID" id="7842060"/>
<proteinExistence type="predicted"/>
<name>I7LVG6_TETTS</name>
<feature type="compositionally biased region" description="Low complexity" evidence="1">
    <location>
        <begin position="1"/>
        <end position="10"/>
    </location>
</feature>
<evidence type="ECO:0000313" key="2">
    <source>
        <dbReference type="EMBL" id="EAR98191.2"/>
    </source>
</evidence>
<keyword evidence="3" id="KW-1185">Reference proteome</keyword>
<sequence>MRQYPQLQQKPLKHKPLPHKTQKPQSKENIDNKFKRMQISNHEKEDILNFDIFTLFLRGFSQISFFSDNKDIWKQIENNFQNFVEQYSKKESVNCLTKTNKKWKNQSENEQIKLNCLLELCEYKSQFQVTQEIAPLERKISKDRKTFNVSQVCFLSQMQEYFASEEQFSKCNTFMFKCIENSSQLEFSAYFATFYMYILNDPYYLLMRTLTNKIY</sequence>
<gene>
    <name evidence="2" type="ORF">TTHERM_00343910</name>
</gene>
<organism evidence="2 3">
    <name type="scientific">Tetrahymena thermophila (strain SB210)</name>
    <dbReference type="NCBI Taxonomy" id="312017"/>
    <lineage>
        <taxon>Eukaryota</taxon>
        <taxon>Sar</taxon>
        <taxon>Alveolata</taxon>
        <taxon>Ciliophora</taxon>
        <taxon>Intramacronucleata</taxon>
        <taxon>Oligohymenophorea</taxon>
        <taxon>Hymenostomatida</taxon>
        <taxon>Tetrahymenina</taxon>
        <taxon>Tetrahymenidae</taxon>
        <taxon>Tetrahymena</taxon>
    </lineage>
</organism>
<dbReference type="Proteomes" id="UP000009168">
    <property type="component" value="Unassembled WGS sequence"/>
</dbReference>
<feature type="region of interest" description="Disordered" evidence="1">
    <location>
        <begin position="1"/>
        <end position="29"/>
    </location>
</feature>
<dbReference type="AlphaFoldDB" id="I7LVG6"/>